<dbReference type="PANTHER" id="PTHR36842:SF1">
    <property type="entry name" value="PROTEIN TOLB"/>
    <property type="match status" value="1"/>
</dbReference>
<evidence type="ECO:0000313" key="4">
    <source>
        <dbReference type="Proteomes" id="UP000305836"/>
    </source>
</evidence>
<dbReference type="Proteomes" id="UP000305836">
    <property type="component" value="Unassembled WGS sequence"/>
</dbReference>
<dbReference type="Pfam" id="PF07676">
    <property type="entry name" value="PD40"/>
    <property type="match status" value="3"/>
</dbReference>
<evidence type="ECO:0000256" key="2">
    <source>
        <dbReference type="SAM" id="SignalP"/>
    </source>
</evidence>
<dbReference type="SUPFAM" id="SSF82171">
    <property type="entry name" value="DPP6 N-terminal domain-like"/>
    <property type="match status" value="1"/>
</dbReference>
<dbReference type="OrthoDB" id="9758793at2"/>
<name>A0A4U3LUL6_9ACTN</name>
<evidence type="ECO:0008006" key="5">
    <source>
        <dbReference type="Google" id="ProtNLM"/>
    </source>
</evidence>
<protein>
    <recommendedName>
        <fullName evidence="5">WD40 repeat protein</fullName>
    </recommendedName>
</protein>
<feature type="signal peptide" evidence="2">
    <location>
        <begin position="1"/>
        <end position="19"/>
    </location>
</feature>
<gene>
    <name evidence="3" type="ORF">FDA38_13835</name>
</gene>
<comment type="similarity">
    <text evidence="1">Belongs to the TolB family.</text>
</comment>
<sequence length="307" mass="32796">MKRALALSISLMLALCGSAAPSAGNGGRIVFSRQLDSGGSNLFVARADGSGVRRVVIPELVEDFGSARWSPDGSKLLISNLLRFDAAGELLPFRPATVRPDGSGFRMLEPPGAPDDMLCGAWSPDGKRILCGFGGEKPGVFSIRSSDGGHPIRLTTNPYGASDVAGDYSPDGDRAVIVRFRGEDTALFVVDTDGHHLRQLTPYGLAQGHELATARWSPDGRSILFATAEGGLSLIRLRDGKLSPITLDTGGKAYHAFAPGWSPDGTRIVLSLTIDQQEDIYTTRKDGTHLQRITNTPAFEPFADWGF</sequence>
<evidence type="ECO:0000313" key="3">
    <source>
        <dbReference type="EMBL" id="TKK79482.1"/>
    </source>
</evidence>
<evidence type="ECO:0000256" key="1">
    <source>
        <dbReference type="ARBA" id="ARBA00009820"/>
    </source>
</evidence>
<reference evidence="3 4" key="1">
    <citation type="submission" date="2019-04" db="EMBL/GenBank/DDBJ databases">
        <title>Kribbella sp. NEAU-THZ 27 nov., a novel actinomycete isolated from soil.</title>
        <authorList>
            <person name="Duan L."/>
        </authorList>
    </citation>
    <scope>NUCLEOTIDE SEQUENCE [LARGE SCALE GENOMIC DNA]</scope>
    <source>
        <strain evidence="4">NEAU-THZ27</strain>
    </source>
</reference>
<keyword evidence="2" id="KW-0732">Signal</keyword>
<accession>A0A4U3LUL6</accession>
<dbReference type="EMBL" id="SZPZ01000002">
    <property type="protein sequence ID" value="TKK79482.1"/>
    <property type="molecule type" value="Genomic_DNA"/>
</dbReference>
<keyword evidence="4" id="KW-1185">Reference proteome</keyword>
<dbReference type="InterPro" id="IPR011042">
    <property type="entry name" value="6-blade_b-propeller_TolB-like"/>
</dbReference>
<dbReference type="RefSeq" id="WP_137254440.1">
    <property type="nucleotide sequence ID" value="NZ_JBHSPQ010000001.1"/>
</dbReference>
<dbReference type="Gene3D" id="2.120.10.30">
    <property type="entry name" value="TolB, C-terminal domain"/>
    <property type="match status" value="2"/>
</dbReference>
<dbReference type="AlphaFoldDB" id="A0A4U3LUL6"/>
<dbReference type="InterPro" id="IPR011659">
    <property type="entry name" value="WD40"/>
</dbReference>
<dbReference type="PANTHER" id="PTHR36842">
    <property type="entry name" value="PROTEIN TOLB HOMOLOG"/>
    <property type="match status" value="1"/>
</dbReference>
<comment type="caution">
    <text evidence="3">The sequence shown here is derived from an EMBL/GenBank/DDBJ whole genome shotgun (WGS) entry which is preliminary data.</text>
</comment>
<organism evidence="3 4">
    <name type="scientific">Kribbella jiaozuonensis</name>
    <dbReference type="NCBI Taxonomy" id="2575441"/>
    <lineage>
        <taxon>Bacteria</taxon>
        <taxon>Bacillati</taxon>
        <taxon>Actinomycetota</taxon>
        <taxon>Actinomycetes</taxon>
        <taxon>Propionibacteriales</taxon>
        <taxon>Kribbellaceae</taxon>
        <taxon>Kribbella</taxon>
    </lineage>
</organism>
<feature type="chain" id="PRO_5038546856" description="WD40 repeat protein" evidence="2">
    <location>
        <begin position="20"/>
        <end position="307"/>
    </location>
</feature>
<proteinExistence type="inferred from homology"/>